<accession>A0ABD3QL03</accession>
<protein>
    <recommendedName>
        <fullName evidence="3">Peptidase M11 gametolysin domain-containing protein</fullName>
    </recommendedName>
</protein>
<evidence type="ECO:0000256" key="2">
    <source>
        <dbReference type="SAM" id="SignalP"/>
    </source>
</evidence>
<feature type="compositionally biased region" description="Polar residues" evidence="1">
    <location>
        <begin position="960"/>
        <end position="985"/>
    </location>
</feature>
<comment type="caution">
    <text evidence="4">The sequence shown here is derived from an EMBL/GenBank/DDBJ whole genome shotgun (WGS) entry which is preliminary data.</text>
</comment>
<dbReference type="PANTHER" id="PTHR33683:SF46">
    <property type="entry name" value="SUSHI DOMAIN-CONTAINING PROTEIN"/>
    <property type="match status" value="1"/>
</dbReference>
<dbReference type="Proteomes" id="UP001530400">
    <property type="component" value="Unassembled WGS sequence"/>
</dbReference>
<feature type="compositionally biased region" description="Polar residues" evidence="1">
    <location>
        <begin position="1339"/>
        <end position="1357"/>
    </location>
</feature>
<evidence type="ECO:0000256" key="1">
    <source>
        <dbReference type="SAM" id="MobiDB-lite"/>
    </source>
</evidence>
<evidence type="ECO:0000313" key="4">
    <source>
        <dbReference type="EMBL" id="KAL3800975.1"/>
    </source>
</evidence>
<evidence type="ECO:0000259" key="3">
    <source>
        <dbReference type="Pfam" id="PF05548"/>
    </source>
</evidence>
<dbReference type="PANTHER" id="PTHR33683">
    <property type="entry name" value="1, PUTATIVE-RELATED"/>
    <property type="match status" value="1"/>
</dbReference>
<dbReference type="Gene3D" id="3.40.390.10">
    <property type="entry name" value="Collagenase (Catalytic Domain)"/>
    <property type="match status" value="1"/>
</dbReference>
<feature type="region of interest" description="Disordered" evidence="1">
    <location>
        <begin position="1272"/>
        <end position="1359"/>
    </location>
</feature>
<keyword evidence="5" id="KW-1185">Reference proteome</keyword>
<keyword evidence="2" id="KW-0732">Signal</keyword>
<feature type="chain" id="PRO_5044806493" description="Peptidase M11 gametolysin domain-containing protein" evidence="2">
    <location>
        <begin position="22"/>
        <end position="1813"/>
    </location>
</feature>
<reference evidence="4 5" key="1">
    <citation type="submission" date="2024-10" db="EMBL/GenBank/DDBJ databases">
        <title>Updated reference genomes for cyclostephanoid diatoms.</title>
        <authorList>
            <person name="Roberts W.R."/>
            <person name="Alverson A.J."/>
        </authorList>
    </citation>
    <scope>NUCLEOTIDE SEQUENCE [LARGE SCALE GENOMIC DNA]</scope>
    <source>
        <strain evidence="4 5">AJA010-31</strain>
    </source>
</reference>
<dbReference type="Pfam" id="PF05548">
    <property type="entry name" value="Peptidase_M11"/>
    <property type="match status" value="1"/>
</dbReference>
<dbReference type="Gene3D" id="2.60.120.260">
    <property type="entry name" value="Galactose-binding domain-like"/>
    <property type="match status" value="3"/>
</dbReference>
<feature type="compositionally biased region" description="Low complexity" evidence="1">
    <location>
        <begin position="1005"/>
        <end position="1028"/>
    </location>
</feature>
<name>A0ABD3QL03_9STRA</name>
<dbReference type="InterPro" id="IPR008752">
    <property type="entry name" value="Peptidase_M11"/>
</dbReference>
<evidence type="ECO:0000313" key="5">
    <source>
        <dbReference type="Proteomes" id="UP001530400"/>
    </source>
</evidence>
<feature type="compositionally biased region" description="Low complexity" evidence="1">
    <location>
        <begin position="1316"/>
        <end position="1338"/>
    </location>
</feature>
<feature type="signal peptide" evidence="2">
    <location>
        <begin position="1"/>
        <end position="21"/>
    </location>
</feature>
<dbReference type="SUPFAM" id="SSF55486">
    <property type="entry name" value="Metalloproteases ('zincins'), catalytic domain"/>
    <property type="match status" value="1"/>
</dbReference>
<gene>
    <name evidence="4" type="ORF">ACHAWO_007084</name>
</gene>
<feature type="domain" description="Peptidase M11 gametolysin" evidence="3">
    <location>
        <begin position="158"/>
        <end position="337"/>
    </location>
</feature>
<feature type="region of interest" description="Disordered" evidence="1">
    <location>
        <begin position="486"/>
        <end position="525"/>
    </location>
</feature>
<proteinExistence type="predicted"/>
<feature type="region of interest" description="Disordered" evidence="1">
    <location>
        <begin position="960"/>
        <end position="1054"/>
    </location>
</feature>
<sequence length="1813" mass="195834">MKMKTLGLLSILSALTSSAISSPQQEVCSRIIAIAFTSSIEEPEQFACQHSTTEQLLPLIGSDSQLSSLREALYNGSFVSSEDTLNGLTEQTVSYVVNNSTSGGEEVEETVVVMSDVLEITSATRRRRDEESGVRRRGLASYTGVKKVLFVKATDVNGLAHPDTPQTMSNKVFGTNGDTTNVASQFAACSYGDFILTNDYGSLNSNLENKLVAPGVIEVDIDVSLRNSARGTVQQALKTGAEKHLGFSLPGPFDHVMFSIENCYGDDCSWAAYGGVNSWFTVYKADNYKFPAVALHEIGHNLNLAHSGGMDGRTYSDHTCLMGNPWFKDDVSEMCFNPAKSFQLSQQNSWYSDRIRIWNSGDSQPKALTETIIGVADYGNNPNNHPVVLKLETATENDIFVGFNRVSGINAKAKDHINRVTIVEQGGDGKGYSTSVMIQSLGAGQSHTIANWQKSGKNMVITVKSIATGNPWSAVVEFNFNNAVAPTPLPTPKPTPKPTPLPTPKPSAKPTAKPTPLPTQKPVSTSPTKQCGDYICQADEASITCPADCINAEFSTYVDNIGAKGSNGTMFTLQAVRDVEINSFYTFVRSSSTDLVQVYTRQGNYTGFESSEAGWELVFDKTILLNGVDQVTELKFDQKILMMEGQFQSFYVYSPSNLAYRSENVPEGDLVKSDDSFKFYAGIAIAYGKFGDGQIFSPRVFSGLLSYNAIVITPPTASPSRTLTERPTSLSPTVLDLTAAPTQEPVGLCGNSVCEISENSSTCSDDCADVKFLANDIGAKGKSRSNRQSQNIITQNDSFECLQTVIGADGVMFYVKAPDRNITVKSFDIFTAAVATDVVKVYTRSGPYRGFEDSIDGWVLIYDETISQLGRDEPTSLGGFDRDVEVPANELQSFLIYTPNTIMYRGGTNNSSEGSLFSTDRTVEFYEGIGLVGSPFSFTVYSPRVFRGSITYDVIGALTEQTGNPTSRPSNAPSARPTSHPSQSPNMPPSRSPSAGPSLSPIASTTTTTATTRTTSNPPSISPSRSPSKLPTSASPTILPTAVPVPNPPTAAPTQEPVRLCGNSVCEISENSSTCSDDCADVKFLANDIGAKGKSRSNRQSQNIITQNDSFECLQTVIGADGVMFYVKAPDRNITVKSFDIFTAAVATDVVKVYTRSGPYRGFEDSIDGWVLIYDETISQLGRDEPTSLGGFDRDVEVPANELQSFLIYTPNTIMYRGGTNNSSEGSLFSTDRTVEFYEGIGLVGSPFSFTVYSPRVFRGSITYDVIGALTEQTDSPTNNPTSRPSNASSAQPTSHPSMTPSRSPSAGPSLSRIVSTTTTTTVTTTNPPTKSPSRSPSNLPTRSPLNPTQSSHSPTMASGPCVAKRLKIIATGNEPLHFYEVKLIRASDGVNIALQGSASQSSTYMNRQFFSAEKAVDDDGNSFSHTDLLSGSWWQLDLESATDVQSLEVLNRYCGGDPSDPFGCLCRLSNAEVKLFDENEKLVHTATIGDTCGMLSVTTQFNQCYATASPSASPVASTASPTHNLSEYVAKKVKIQSANTSVLHMFEVLVMSNGNNVALNGVSSQSSTFRNAARFASSQAIDENNSTFSHTAEEINSWWQVELQSSLVIEDIMIVNRFCGWNPSDPSGCLCRLSDSTISLLDENDSIVTTRSIGDTCNQFLVAESFKTSSDSKPTYTVLLESTTGQQLQMFELMVHTSSGLNVAPQGTASQSSTFLQNDKFSAYKAIDNSNSTFSHTSDSNPSWEVKLNEDEIKKVIILNRYCQSEADPPGCLCRLSWAKLTLLEDDAVVTVKTLGDTCNQPVVSESFISNL</sequence>
<dbReference type="EMBL" id="JALLPJ020000146">
    <property type="protein sequence ID" value="KAL3800975.1"/>
    <property type="molecule type" value="Genomic_DNA"/>
</dbReference>
<feature type="compositionally biased region" description="Pro residues" evidence="1">
    <location>
        <begin position="487"/>
        <end position="519"/>
    </location>
</feature>
<feature type="compositionally biased region" description="Polar residues" evidence="1">
    <location>
        <begin position="1029"/>
        <end position="1038"/>
    </location>
</feature>
<organism evidence="4 5">
    <name type="scientific">Cyclotella atomus</name>
    <dbReference type="NCBI Taxonomy" id="382360"/>
    <lineage>
        <taxon>Eukaryota</taxon>
        <taxon>Sar</taxon>
        <taxon>Stramenopiles</taxon>
        <taxon>Ochrophyta</taxon>
        <taxon>Bacillariophyta</taxon>
        <taxon>Coscinodiscophyceae</taxon>
        <taxon>Thalassiosirophycidae</taxon>
        <taxon>Stephanodiscales</taxon>
        <taxon>Stephanodiscaceae</taxon>
        <taxon>Cyclotella</taxon>
    </lineage>
</organism>
<dbReference type="InterPro" id="IPR008979">
    <property type="entry name" value="Galactose-bd-like_sf"/>
</dbReference>
<dbReference type="SUPFAM" id="SSF49785">
    <property type="entry name" value="Galactose-binding domain-like"/>
    <property type="match status" value="3"/>
</dbReference>
<feature type="compositionally biased region" description="Polar residues" evidence="1">
    <location>
        <begin position="992"/>
        <end position="1004"/>
    </location>
</feature>
<feature type="compositionally biased region" description="Polar residues" evidence="1">
    <location>
        <begin position="1272"/>
        <end position="1315"/>
    </location>
</feature>
<dbReference type="InterPro" id="IPR024079">
    <property type="entry name" value="MetalloPept_cat_dom_sf"/>
</dbReference>